<organism evidence="10 11">
    <name type="scientific">Steinernema hermaphroditum</name>
    <dbReference type="NCBI Taxonomy" id="289476"/>
    <lineage>
        <taxon>Eukaryota</taxon>
        <taxon>Metazoa</taxon>
        <taxon>Ecdysozoa</taxon>
        <taxon>Nematoda</taxon>
        <taxon>Chromadorea</taxon>
        <taxon>Rhabditida</taxon>
        <taxon>Tylenchina</taxon>
        <taxon>Panagrolaimomorpha</taxon>
        <taxon>Strongyloidoidea</taxon>
        <taxon>Steinernematidae</taxon>
        <taxon>Steinernema</taxon>
    </lineage>
</organism>
<dbReference type="Pfam" id="PF12796">
    <property type="entry name" value="Ank_2"/>
    <property type="match status" value="3"/>
</dbReference>
<dbReference type="Proteomes" id="UP001175271">
    <property type="component" value="Unassembled WGS sequence"/>
</dbReference>
<feature type="domain" description="Condensin complex subunit 1 C-terminal" evidence="9">
    <location>
        <begin position="1894"/>
        <end position="2003"/>
    </location>
</feature>
<dbReference type="EMBL" id="JAUCMV010000005">
    <property type="protein sequence ID" value="KAK0398734.1"/>
    <property type="molecule type" value="Genomic_DNA"/>
</dbReference>
<dbReference type="InterPro" id="IPR002110">
    <property type="entry name" value="Ankyrin_rpt"/>
</dbReference>
<evidence type="ECO:0000259" key="9">
    <source>
        <dbReference type="Pfam" id="PF12717"/>
    </source>
</evidence>
<feature type="compositionally biased region" description="Polar residues" evidence="8">
    <location>
        <begin position="2315"/>
        <end position="2335"/>
    </location>
</feature>
<name>A0AA39LIX4_9BILA</name>
<dbReference type="PANTHER" id="PTHR14222:SF1">
    <property type="entry name" value="CONDENSIN-2 COMPLEX SUBUNIT D3"/>
    <property type="match status" value="1"/>
</dbReference>
<dbReference type="SMART" id="SM00248">
    <property type="entry name" value="ANK"/>
    <property type="match status" value="9"/>
</dbReference>
<dbReference type="Gene3D" id="1.25.10.10">
    <property type="entry name" value="Leucine-rich Repeat Variant"/>
    <property type="match status" value="1"/>
</dbReference>
<evidence type="ECO:0000256" key="2">
    <source>
        <dbReference type="ARBA" id="ARBA00022618"/>
    </source>
</evidence>
<dbReference type="InterPro" id="IPR011989">
    <property type="entry name" value="ARM-like"/>
</dbReference>
<dbReference type="SUPFAM" id="SSF48403">
    <property type="entry name" value="Ankyrin repeat"/>
    <property type="match status" value="1"/>
</dbReference>
<protein>
    <recommendedName>
        <fullName evidence="9">Condensin complex subunit 1 C-terminal domain-containing protein</fullName>
    </recommendedName>
</protein>
<dbReference type="InterPro" id="IPR036770">
    <property type="entry name" value="Ankyrin_rpt-contain_sf"/>
</dbReference>
<dbReference type="InterPro" id="IPR026971">
    <property type="entry name" value="CND1/NCAPD3"/>
</dbReference>
<feature type="repeat" description="ANK" evidence="7">
    <location>
        <begin position="140"/>
        <end position="172"/>
    </location>
</feature>
<feature type="compositionally biased region" description="Basic and acidic residues" evidence="8">
    <location>
        <begin position="1055"/>
        <end position="1064"/>
    </location>
</feature>
<feature type="repeat" description="ANK" evidence="7">
    <location>
        <begin position="380"/>
        <end position="409"/>
    </location>
</feature>
<comment type="caution">
    <text evidence="10">The sequence shown here is derived from an EMBL/GenBank/DDBJ whole genome shotgun (WGS) entry which is preliminary data.</text>
</comment>
<proteinExistence type="predicted"/>
<dbReference type="InterPro" id="IPR016024">
    <property type="entry name" value="ARM-type_fold"/>
</dbReference>
<feature type="compositionally biased region" description="Basic and acidic residues" evidence="8">
    <location>
        <begin position="491"/>
        <end position="509"/>
    </location>
</feature>
<dbReference type="GO" id="GO:0042393">
    <property type="term" value="F:histone binding"/>
    <property type="evidence" value="ECO:0007669"/>
    <property type="project" value="TreeGrafter"/>
</dbReference>
<keyword evidence="4" id="KW-0226">DNA condensation</keyword>
<feature type="repeat" description="ANK" evidence="7">
    <location>
        <begin position="280"/>
        <end position="312"/>
    </location>
</feature>
<feature type="region of interest" description="Disordered" evidence="8">
    <location>
        <begin position="1730"/>
        <end position="1768"/>
    </location>
</feature>
<dbReference type="InterPro" id="IPR032682">
    <property type="entry name" value="Cnd1_C"/>
</dbReference>
<feature type="repeat" description="ANK" evidence="7">
    <location>
        <begin position="107"/>
        <end position="139"/>
    </location>
</feature>
<feature type="compositionally biased region" description="Basic residues" evidence="8">
    <location>
        <begin position="1340"/>
        <end position="1351"/>
    </location>
</feature>
<feature type="compositionally biased region" description="Polar residues" evidence="8">
    <location>
        <begin position="510"/>
        <end position="539"/>
    </location>
</feature>
<evidence type="ECO:0000256" key="4">
    <source>
        <dbReference type="ARBA" id="ARBA00023067"/>
    </source>
</evidence>
<dbReference type="GO" id="GO:0051301">
    <property type="term" value="P:cell division"/>
    <property type="evidence" value="ECO:0007669"/>
    <property type="project" value="UniProtKB-KW"/>
</dbReference>
<evidence type="ECO:0000256" key="8">
    <source>
        <dbReference type="SAM" id="MobiDB-lite"/>
    </source>
</evidence>
<dbReference type="GO" id="GO:0000796">
    <property type="term" value="C:condensin complex"/>
    <property type="evidence" value="ECO:0007669"/>
    <property type="project" value="TreeGrafter"/>
</dbReference>
<reference evidence="10" key="1">
    <citation type="submission" date="2023-06" db="EMBL/GenBank/DDBJ databases">
        <title>Genomic analysis of the entomopathogenic nematode Steinernema hermaphroditum.</title>
        <authorList>
            <person name="Schwarz E.M."/>
            <person name="Heppert J.K."/>
            <person name="Baniya A."/>
            <person name="Schwartz H.T."/>
            <person name="Tan C.-H."/>
            <person name="Antoshechkin I."/>
            <person name="Sternberg P.W."/>
            <person name="Goodrich-Blair H."/>
            <person name="Dillman A.R."/>
        </authorList>
    </citation>
    <scope>NUCLEOTIDE SEQUENCE</scope>
    <source>
        <strain evidence="10">PS9179</strain>
        <tissue evidence="10">Whole animal</tissue>
    </source>
</reference>
<dbReference type="Pfam" id="PF12717">
    <property type="entry name" value="Cnd1"/>
    <property type="match status" value="1"/>
</dbReference>
<feature type="compositionally biased region" description="Basic and acidic residues" evidence="8">
    <location>
        <begin position="2353"/>
        <end position="2370"/>
    </location>
</feature>
<evidence type="ECO:0000256" key="7">
    <source>
        <dbReference type="PROSITE-ProRule" id="PRU00023"/>
    </source>
</evidence>
<dbReference type="PROSITE" id="PS50088">
    <property type="entry name" value="ANK_REPEAT"/>
    <property type="match status" value="6"/>
</dbReference>
<evidence type="ECO:0000313" key="10">
    <source>
        <dbReference type="EMBL" id="KAK0398734.1"/>
    </source>
</evidence>
<feature type="repeat" description="ANK" evidence="7">
    <location>
        <begin position="173"/>
        <end position="211"/>
    </location>
</feature>
<dbReference type="GO" id="GO:0005634">
    <property type="term" value="C:nucleus"/>
    <property type="evidence" value="ECO:0007669"/>
    <property type="project" value="UniProtKB-SubCell"/>
</dbReference>
<evidence type="ECO:0000256" key="6">
    <source>
        <dbReference type="ARBA" id="ARBA00023306"/>
    </source>
</evidence>
<feature type="region of interest" description="Disordered" evidence="8">
    <location>
        <begin position="1040"/>
        <end position="1064"/>
    </location>
</feature>
<keyword evidence="6" id="KW-0131">Cell cycle</keyword>
<keyword evidence="11" id="KW-1185">Reference proteome</keyword>
<dbReference type="Gene3D" id="1.25.40.20">
    <property type="entry name" value="Ankyrin repeat-containing domain"/>
    <property type="match status" value="3"/>
</dbReference>
<evidence type="ECO:0000313" key="11">
    <source>
        <dbReference type="Proteomes" id="UP001175271"/>
    </source>
</evidence>
<accession>A0AA39LIX4</accession>
<feature type="compositionally biased region" description="Basic and acidic residues" evidence="8">
    <location>
        <begin position="1330"/>
        <end position="1339"/>
    </location>
</feature>
<dbReference type="PROSITE" id="PS50297">
    <property type="entry name" value="ANK_REP_REGION"/>
    <property type="match status" value="4"/>
</dbReference>
<gene>
    <name evidence="10" type="ORF">QR680_002730</name>
</gene>
<feature type="compositionally biased region" description="Low complexity" evidence="8">
    <location>
        <begin position="1736"/>
        <end position="1753"/>
    </location>
</feature>
<keyword evidence="2" id="KW-0132">Cell division</keyword>
<sequence>MVALGNRRASVLLGAQGAWHDRHTAEDSLDVRHGVLFTVAHAGRGARAMGGPVLNTTTCLLLLQNAIQQKDEQGRVPIHFRAQAKGLKMLERILEIDESHLDITDNEGHTPLMMAIIAGNSENAEFFLDHNASIDHQDAEKHSVVHYAVENAQLRLLKRLLRMNAKVGVSDKTGAQPLHYATRLRDAPSEVCQQILEELLKAGANTNARDIDSRTPILWAAIHGNKDAMNSIIEAGGNKLAVDRDQLGVLHCAANYGHAHIIEYLLDNTDRDIVHWKDKNGNTPLFYAASNGHLECANLLLANEANPNEQDKRLRTPSHCAAAKGHLKILQLLKQYGASFEFGNYSGDLPIHEAIQSKSIPCVEYLLRMQPQAINAANYKGRTLVHLATACENLEMVRLLCGKGANVNALMLNKNRLLTPLDIGKLRKHEEILALLRENNALEASEFPEDELDTVKSNIKDTYISAQLNRPPFKEILQAQQQESPKALRQHSGDVRRASRPKVKAEFSRRSSSIDSEQPMRTQKCTSTSDLPQSQQSLRLGSDAENKIRKIIHEEIENSVKKAEFKIGANNSDDELPLKKDNLRVVSSHAPRRKLKPNALPKRLGDIHHSASFADAEDAIFDHETDLRRLRKELYSEAHSDSEMPRERKRSVDISKDEKRKIVEFDEDQLFENDWKEIKKIKRTSNLHQHSQLRLVHEKAIFQELTHLKRVQLQYGKVQEKILVRSLVQNFCKMHGLNPAHFRYQTFYAWEKFLYEQLKLIYLEERERLLAGHASVATTSSRAQVAASQKSRAELQKLIAMAGKSPQRRAKLLANTGGHVHEGTGGKRCHCLSGNGKQISNITFTAERYRIAALQRPFQSNNKVAAASFRSAMASSNGAIETFISDLTTNFLTVAEIAGDVVDKAYDSNFCEYSEVENVVETTIVVNPGFADLLDIVMKSLETVIEDGQKESIFERLNNEGVPPKKFVILMWIAMEEALKYPTNMSALRKGAYAARMYMMFCCLHGAQAFDVFSRFLYLRTFELIRSIYRLIVYKHQVTSGSTGKGKGKKKKNHSMPDSDRSDAVEISARDQETCKKLLLHTFDGVYLLLKNVSLSGPKDTAEATGFIIRDSIPIDLADDTRTEIPESYAAFKSYRKISDKCFGLLHQLIDDRHGFRDVIVMARVLKPRLMCYGAADEVIPSTSVISSQMIAYREAVFQFLKARSQIRENAEAEHRMIYRLIQNTFGCPDKSDYKSKVPESAIELLRLIPSKFHYEFVQFLDKAYGQHISSMRSYTVEVLPQFIKAFDLSGPDPGPIALEDDDDESEEEEEADEQVETETEDMEDDEERNGDSDDDEHRKRTKNLKPKAKRRETTPPPRMHAVEGPLQILMEAICDKSSSVRSKALFHLADLFSNPERLGIIEKICAESVCLEEQTRKSIVQNQKYPSPLLLALLHRCDDEKAIVRKNALIALGSLFPSLTDKDHIQSALNEIADLTRDMSVTVRKQAAETLSEVFRKNPESEGIRKTWLDAVMPMLIDREQGVQQLASKIVMEVIFAELNSVSPGDHVWMLLSDIESDFNVRRLLYRAMVALRDQSLLPQSLISKMTKHVADVEKSPAAWLLLSFLSKIFKVQPKVAYEQWFALTPEVRHTTLVPTYICDTLVQNFHELSKEQIDALKCDLKTRIVRFEITATNVPSVFYLYAKLNDAVGEDATGRSEFFQFCKRIVNMVTNGICEVLYGRNLKDMPFGNETGGSSQPISSQRHSSQSSTTTEGTRHSSGTSYLPGDLSDETVISMLQTVGECVQYEPKTCTDKLAKVFKYIFASEYALSDKNDAENQHQANLVMGELPRESGSQALSQMSNRFWDSLSGVTGRRVRAVCAVTLCRICLQHEALAKECIPVFARELRNNRDHIIRNNLIVGISDLCVRFTLMVDRYSTVMALCLTDASVFVRQQTITLLTILIKEQFLKCEGQILYKLITALIDDNRGIRDYLYFCLVEVLLVQFPAMFFDHFVDCLFYFNGAEHQHEDGENDAQKEMEQKEKPYVYEHMKSNIRGQANLARRMRLYKFMLGTMNDRQRFAVWVRLIYKVCNPVTEGTMDYKKRMYENILIDALNIFCCEELKMHSVMQKKKEGEGEEEDGQEADKGADNAKDARLKKAEAAFLRDGIGEAIIPNMLSLKAFLTEKRSPILKLVMNALMELCKDFEEQVDNFFANDRQAKAELLFDIRRSKEIEEEEKVLREQERTKIAQTQIETRAVSVAPKENSEVPKTPEHMIRATSVDTAVRTVAKRRRTSLFVKTNLQKSIIYDEETDDNPLAEYNKSKIVADDEETSSEVSSRCSTAMSSIPGSQPVETPSGRKVLVPKRPSNGKVEAEEKQPKQKRVSESRDGSVLGGRALSPHVMLP</sequence>
<dbReference type="PANTHER" id="PTHR14222">
    <property type="entry name" value="CONDENSIN"/>
    <property type="match status" value="1"/>
</dbReference>
<keyword evidence="3" id="KW-0498">Mitosis</keyword>
<keyword evidence="5" id="KW-0539">Nucleus</keyword>
<dbReference type="GO" id="GO:0000779">
    <property type="term" value="C:condensed chromosome, centromeric region"/>
    <property type="evidence" value="ECO:0007669"/>
    <property type="project" value="TreeGrafter"/>
</dbReference>
<keyword evidence="7" id="KW-0040">ANK repeat</keyword>
<feature type="region of interest" description="Disordered" evidence="8">
    <location>
        <begin position="1291"/>
        <end position="1364"/>
    </location>
</feature>
<feature type="repeat" description="ANK" evidence="7">
    <location>
        <begin position="313"/>
        <end position="345"/>
    </location>
</feature>
<dbReference type="GO" id="GO:0007076">
    <property type="term" value="P:mitotic chromosome condensation"/>
    <property type="evidence" value="ECO:0007669"/>
    <property type="project" value="InterPro"/>
</dbReference>
<feature type="region of interest" description="Disordered" evidence="8">
    <location>
        <begin position="2111"/>
        <end position="2132"/>
    </location>
</feature>
<evidence type="ECO:0000256" key="1">
    <source>
        <dbReference type="ARBA" id="ARBA00004123"/>
    </source>
</evidence>
<dbReference type="GO" id="GO:0010032">
    <property type="term" value="P:meiotic chromosome condensation"/>
    <property type="evidence" value="ECO:0007669"/>
    <property type="project" value="TreeGrafter"/>
</dbReference>
<evidence type="ECO:0000256" key="3">
    <source>
        <dbReference type="ARBA" id="ARBA00022776"/>
    </source>
</evidence>
<feature type="region of interest" description="Disordered" evidence="8">
    <location>
        <begin position="479"/>
        <end position="542"/>
    </location>
</feature>
<comment type="subcellular location">
    <subcellularLocation>
        <location evidence="1">Nucleus</location>
    </subcellularLocation>
</comment>
<feature type="compositionally biased region" description="Acidic residues" evidence="8">
    <location>
        <begin position="1299"/>
        <end position="1329"/>
    </location>
</feature>
<dbReference type="PRINTS" id="PR01415">
    <property type="entry name" value="ANKYRIN"/>
</dbReference>
<dbReference type="SUPFAM" id="SSF48371">
    <property type="entry name" value="ARM repeat"/>
    <property type="match status" value="1"/>
</dbReference>
<evidence type="ECO:0000256" key="5">
    <source>
        <dbReference type="ARBA" id="ARBA00023242"/>
    </source>
</evidence>
<feature type="region of interest" description="Disordered" evidence="8">
    <location>
        <begin position="2309"/>
        <end position="2386"/>
    </location>
</feature>